<evidence type="ECO:0000313" key="1">
    <source>
        <dbReference type="EMBL" id="CAB4125361.1"/>
    </source>
</evidence>
<accession>A0A6J5KTX2</accession>
<dbReference type="EMBL" id="LR796186">
    <property type="protein sequence ID" value="CAB4125361.1"/>
    <property type="molecule type" value="Genomic_DNA"/>
</dbReference>
<reference evidence="1" key="1">
    <citation type="submission" date="2020-04" db="EMBL/GenBank/DDBJ databases">
        <authorList>
            <person name="Chiriac C."/>
            <person name="Salcher M."/>
            <person name="Ghai R."/>
            <person name="Kavagutti S V."/>
        </authorList>
    </citation>
    <scope>NUCLEOTIDE SEQUENCE</scope>
</reference>
<organism evidence="1">
    <name type="scientific">uncultured Caudovirales phage</name>
    <dbReference type="NCBI Taxonomy" id="2100421"/>
    <lineage>
        <taxon>Viruses</taxon>
        <taxon>Duplodnaviria</taxon>
        <taxon>Heunggongvirae</taxon>
        <taxon>Uroviricota</taxon>
        <taxon>Caudoviricetes</taxon>
        <taxon>Peduoviridae</taxon>
        <taxon>Maltschvirus</taxon>
        <taxon>Maltschvirus maltsch</taxon>
    </lineage>
</organism>
<proteinExistence type="predicted"/>
<protein>
    <submittedName>
        <fullName evidence="1">Uncharacterized protein</fullName>
    </submittedName>
</protein>
<name>A0A6J5KTX2_9CAUD</name>
<sequence length="181" mass="20583">MKFDTLSKSIAEHVYGNQLSDKVDYCGHFIGETVTGKILIDKVETTFDSITEAKEFIKQEDLKKAVVQQLYEDMSTTSIISLIKEHHDIKITDTLIESYVSLASSKLFSVDPVIQGIRSMNTLDTILEGKIDYILEDQSVVAISNETQESLNNILTDKPEIVEYMRENKNNFLRIIRETQG</sequence>
<gene>
    <name evidence="1" type="ORF">UFOVP58_120</name>
</gene>